<dbReference type="InterPro" id="IPR050091">
    <property type="entry name" value="PKS_NRPS_Biosynth_Enz"/>
</dbReference>
<dbReference type="Gene3D" id="3.40.47.10">
    <property type="match status" value="1"/>
</dbReference>
<dbReference type="SMART" id="SM00822">
    <property type="entry name" value="PKS_KR"/>
    <property type="match status" value="1"/>
</dbReference>
<evidence type="ECO:0000259" key="15">
    <source>
        <dbReference type="PROSITE" id="PS52019"/>
    </source>
</evidence>
<comment type="cofactor">
    <cofactor evidence="1">
        <name>pantetheine 4'-phosphate</name>
        <dbReference type="ChEBI" id="CHEBI:47942"/>
    </cofactor>
</comment>
<dbReference type="Gene3D" id="1.10.1200.10">
    <property type="entry name" value="ACP-like"/>
    <property type="match status" value="2"/>
</dbReference>
<evidence type="ECO:0000256" key="3">
    <source>
        <dbReference type="ARBA" id="ARBA00004792"/>
    </source>
</evidence>
<dbReference type="InterPro" id="IPR057737">
    <property type="entry name" value="Condensation_MtbB-like"/>
</dbReference>
<keyword evidence="8" id="KW-0808">Transferase</keyword>
<dbReference type="Pfam" id="PF21089">
    <property type="entry name" value="PKS_DH_N"/>
    <property type="match status" value="1"/>
</dbReference>
<keyword evidence="9" id="KW-0677">Repeat</keyword>
<dbReference type="Pfam" id="PF00109">
    <property type="entry name" value="ketoacyl-synt"/>
    <property type="match status" value="1"/>
</dbReference>
<dbReference type="InterPro" id="IPR029063">
    <property type="entry name" value="SAM-dependent_MTases_sf"/>
</dbReference>
<dbReference type="GO" id="GO:0071770">
    <property type="term" value="P:DIM/DIP cell wall layer assembly"/>
    <property type="evidence" value="ECO:0007669"/>
    <property type="project" value="TreeGrafter"/>
</dbReference>
<dbReference type="SMART" id="SM00825">
    <property type="entry name" value="PKS_KS"/>
    <property type="match status" value="1"/>
</dbReference>
<evidence type="ECO:0000259" key="13">
    <source>
        <dbReference type="PROSITE" id="PS50075"/>
    </source>
</evidence>
<dbReference type="Proteomes" id="UP000664417">
    <property type="component" value="Unassembled WGS sequence"/>
</dbReference>
<dbReference type="GO" id="GO:0005886">
    <property type="term" value="C:plasma membrane"/>
    <property type="evidence" value="ECO:0007669"/>
    <property type="project" value="TreeGrafter"/>
</dbReference>
<keyword evidence="17" id="KW-1185">Reference proteome</keyword>
<dbReference type="PROSITE" id="PS00012">
    <property type="entry name" value="PHOSPHOPANTETHEINE"/>
    <property type="match status" value="1"/>
</dbReference>
<keyword evidence="10" id="KW-0511">Multifunctional enzyme</keyword>
<evidence type="ECO:0000256" key="6">
    <source>
        <dbReference type="ARBA" id="ARBA00022553"/>
    </source>
</evidence>
<dbReference type="FunFam" id="3.30.559.10:FF:000023">
    <property type="entry name" value="Non-ribosomal peptide synthetase"/>
    <property type="match status" value="2"/>
</dbReference>
<evidence type="ECO:0000256" key="8">
    <source>
        <dbReference type="ARBA" id="ARBA00022679"/>
    </source>
</evidence>
<dbReference type="Pfam" id="PF14765">
    <property type="entry name" value="PS-DH"/>
    <property type="match status" value="1"/>
</dbReference>
<sequence length="2914" mass="316800">MNKAHLELIYRKFQQGSLTKAEAMQLIEAAAAAPDCRLHPLVHHNVSTLNEIAFSSRFEGDEFFLRDHRVRERRILPGAAYIEVARVAAALALPAPDETACALLRQVTWTAPLAVESPTDVKVTLAEQEPGVLRYQITTGAEAGDVVVHGGGLVQWQTQVARPVLDLEGLRREIQTRRLDGETCYRRFEALGIVYGPMHRALRAVWVAGNQVLAQLALDAEPASLAAYGVHPALLDAAQQAAVALLAEGDAGRPSLPFAVNEVKVYGPCETTMWAWLRPAADGRKRDIDLCDAAGRVCVRLQGLAAREMDPPENTPAETLLLTAPAWQVQHPPTTAAPVPTPWLVGGTPAQQAALQAVFPEAGVLEVAGDVPVSHICTQLQQNEPIEHIVWFAPAGAAVGPAMLAAQNGGVFNLFRLIQALLQNGAGALHLTVVTQQVLAVGDEAVDATHAAVHGLVGSLAKEVPDWRIRLCDIAAADGAAFATLFRMPADPEGNAWVVRGQQWWRRELLPLDVPAESAPTPHRARGTYVVIGGAGGLGRVWSQRLAAETGAQTVWIGRRPLDEKITAALDEVAAVGPRPLYLQADASDGESLAQARARIHAAFGPIHGVVHAALVLDDRALVNMPEAVFRAALTAKLDVGVTMARVFGDEPLDFLLFFSSLNAYQTSPGQANYAAACTAKDALAVQLGQTLSCTVKVMNWGYWGGVGRVADPFYQQRMARAGIASIEPDEGWAALEQLLQLPVPCAALAKVTGPAATPPPERWMLIPAGADADYAAVTASLQQAPPETALLLLEAWLETAARLEHQLAPLLWDSLNRLDLLDADRVPAVGAWFGDWLVESRRLLAQHALHDRPEDREAPWRRWSQGVAAAAPDQAARLRLVDTCLRALPDVLAGRKPATEVLFPNGSTELVEAVYKGNDSANLFNETAAKAAVAVAEARRGRAPGAKLRILEIGAGTGGTTAAILARLQPLGDAVAEYTYTDISKAFLMHGEARFTAEAPFLRTALFDVTRDPAAQGIAVGGYDLVVATNVLHATPDMRTTLRHTKAVLRRGGVLVINEMSRGSLYAHLTFGLLEGWWRYRDGELRLPGCPGLSGSVWRDLLVQEGFNGVLFPAAWAEALGSQVIVARSDGMIRRLTETPVATQSVAATAPRAVAPSPAAGALSLKSRAAAYFKELIGETLKLDPRQIDSRERLEQYGLDSILSVQLTNRLSKQLDNISSTFFFEVPTIEALVAALIEQQPEKLAALVGFREQKPPAAAPGATQDAQPPPASRDAARVHRPVEPEQDAVAVIGLTGRFPMARDLDQFWENLKAGRDCISEVPADRWDGAAYHDATPHTAGKTTCRWGGFLEDVACFDPLFFNISPREAQLMDPQERLFLETVWHLFESVGLTRAALAERHDRRVGVYVGAMYQQMHAFRGDPTTESLLSLTSYASIANRVSQFFDLQGPSMAVDTMCSASLVAVHLACEALLKGETELAVAGGVNLNLHPKKYLGLSAAGMIASDPAERGFAEGGGYLPAEAVGALLLKPLSRAEADGDRILAVIKASSLNHGGAGTGYSVPNPQAQTRLIRANLAKAKIDPATISYVESAANGTALSDAVEFNALRKAFPNDDGFVCAMGSVKTNIGHAEAASGFTQLAKVVLQLHHRQLVPSRKPAVANPKMDWENSPFVFQESLEAWTQPQIEVDGRFTAVPRRAAVSAFGAAGSNAHLILEEYAVQPPVSQAAPEAGGAQLVLLSAKDADRLPLLTGRLADYLAHHPKTSLARLAFTLQCGREAMTHRLALVVDSIPALQQALRRIADGETAAELPVFSGSTATRHRIENLLEGEAGAQFLQTLLRQNDRVKLADLWTQGADVPWHQLYPEPMQPLSLPVYPFQRTRYWFDSSAEPVPAPDKTMPKPNASGDAWLTWIQAEVGRMLALPPARVGADQPLVELGFGSLNGVLLKAELEKRFGLSLPAASLAGFQTAAAIARELSALTPTPPKENATETKPVGEAALPMVVPNPAGRFEPFPLSDIQESYLLGRKLGGVGCHIYLELNAAGVDDPQQPLDLYRLNGAWKTLVAHHDMLRVVFREDGRQQVLPETTPYEFKVLDLRRKTKSAREAALARIRARMAHGVYAPDQWPLFEIRVSICPQHTVIHFSIDELLLDWSGLEMLFRQWNAHYQNPELVRPRPAVSFRDFVLAVKDFAASPRAQRDLAYWLDRVRACARPPGLPMNPCGDLGDSPRERLAETLDPNQWTALKSEAHRLEVSPSALLLALFREVLHAWSDDRGFLLILTYVNRPPLHPDLAQVLAPFISTTLFASEPPRESPAQGVRATQEALWRDLDHDAVSGIRVLRELKKQEGVAQDLSLPVVFTSLLGKETTAAAEPMFAEIGYAVTQTPGVFLDFQVHERDGALVFNWDVVPAAFQAGVVEAMFAAFVGLLRSLAADEARLSDSAWRATLRTEVQAEPAMNLDPRARFEPFPLTDQQQAYAFGRSKFGGNLSSRITMAFDADHLDLDRLNRAWGQVLARHDMLRAVIQPNGMQQVLAEVPDYRIPVADLRDQDGAAIAERLRETAESMQQRIVPLGEWPMFDLHVSRLPEARARLLFSVDMIIADGTSINQLARELFHDYAGDAAPLSAPGAAFRDVVMHGHARKNTAAWRADCDYWRDKFLNMPGGPDLPRLDHGAVTATRGFEQVFTEWTALKAAARERGIHESMVLLGAYAEVLAAWSGGEPFGLVVPCWQRPRYHADVDRIVGDFTAMSWVAVRPDTRTFTAKVQGYQQTVNDDLAHAGVSGLAALRKVTAKRSKQDPLAFPIVYTNMGGATRFDLPEGVRFAGYQSQTSRVHMDNISLETGDALKCKWDVACGVFPDEMVPAMFAGYQRLLAALAAFPEVWAQTEFRDLIRARPGRFRRAGDAIVPAMEEV</sequence>
<dbReference type="InterPro" id="IPR020807">
    <property type="entry name" value="PKS_DH"/>
</dbReference>
<evidence type="ECO:0000256" key="2">
    <source>
        <dbReference type="ARBA" id="ARBA00004496"/>
    </source>
</evidence>
<dbReference type="GO" id="GO:0005737">
    <property type="term" value="C:cytoplasm"/>
    <property type="evidence" value="ECO:0007669"/>
    <property type="project" value="UniProtKB-SubCell"/>
</dbReference>
<reference evidence="16" key="1">
    <citation type="submission" date="2021-03" db="EMBL/GenBank/DDBJ databases">
        <authorList>
            <person name="Wang G."/>
        </authorList>
    </citation>
    <scope>NUCLEOTIDE SEQUENCE</scope>
    <source>
        <strain evidence="16">KCTC 12899</strain>
    </source>
</reference>
<feature type="region of interest" description="C-terminal hotdog fold" evidence="11">
    <location>
        <begin position="175"/>
        <end position="315"/>
    </location>
</feature>
<dbReference type="RefSeq" id="WP_207857247.1">
    <property type="nucleotide sequence ID" value="NZ_JAFREP010000003.1"/>
</dbReference>
<keyword evidence="7" id="KW-0436">Ligase</keyword>
<dbReference type="Pfam" id="PF22336">
    <property type="entry name" value="RhiE-like_linker"/>
    <property type="match status" value="1"/>
</dbReference>
<gene>
    <name evidence="16" type="ORF">J3U88_04930</name>
</gene>
<keyword evidence="4" id="KW-0596">Phosphopantetheine</keyword>
<evidence type="ECO:0000256" key="1">
    <source>
        <dbReference type="ARBA" id="ARBA00001957"/>
    </source>
</evidence>
<evidence type="ECO:0000256" key="7">
    <source>
        <dbReference type="ARBA" id="ARBA00022598"/>
    </source>
</evidence>
<dbReference type="InterPro" id="IPR009081">
    <property type="entry name" value="PP-bd_ACP"/>
</dbReference>
<dbReference type="Pfam" id="PF08659">
    <property type="entry name" value="KR"/>
    <property type="match status" value="1"/>
</dbReference>
<dbReference type="Pfam" id="PF00668">
    <property type="entry name" value="Condensation"/>
    <property type="match status" value="2"/>
</dbReference>
<keyword evidence="6" id="KW-0597">Phosphoprotein</keyword>
<evidence type="ECO:0000313" key="16">
    <source>
        <dbReference type="EMBL" id="MBO1317796.1"/>
    </source>
</evidence>
<feature type="domain" description="Carrier" evidence="13">
    <location>
        <begin position="1904"/>
        <end position="1981"/>
    </location>
</feature>
<dbReference type="InterPro" id="IPR006162">
    <property type="entry name" value="Ppantetheine_attach_site"/>
</dbReference>
<dbReference type="Pfam" id="PF00550">
    <property type="entry name" value="PP-binding"/>
    <property type="match status" value="2"/>
</dbReference>
<dbReference type="PROSITE" id="PS52004">
    <property type="entry name" value="KS3_2"/>
    <property type="match status" value="1"/>
</dbReference>
<protein>
    <submittedName>
        <fullName evidence="16">SDR family NAD(P)-dependent oxidoreductase</fullName>
    </submittedName>
</protein>
<dbReference type="InterPro" id="IPR023213">
    <property type="entry name" value="CAT-like_dom_sf"/>
</dbReference>
<dbReference type="Gene3D" id="1.10.1240.100">
    <property type="match status" value="1"/>
</dbReference>
<dbReference type="InterPro" id="IPR001242">
    <property type="entry name" value="Condensation_dom"/>
</dbReference>
<dbReference type="SMART" id="SM00826">
    <property type="entry name" value="PKS_DH"/>
    <property type="match status" value="1"/>
</dbReference>
<dbReference type="GO" id="GO:0009403">
    <property type="term" value="P:toxin biosynthetic process"/>
    <property type="evidence" value="ECO:0007669"/>
    <property type="project" value="UniProtKB-ARBA"/>
</dbReference>
<evidence type="ECO:0000313" key="17">
    <source>
        <dbReference type="Proteomes" id="UP000664417"/>
    </source>
</evidence>
<dbReference type="InterPro" id="IPR036291">
    <property type="entry name" value="NAD(P)-bd_dom_sf"/>
</dbReference>
<dbReference type="InterPro" id="IPR013217">
    <property type="entry name" value="Methyltransf_12"/>
</dbReference>
<evidence type="ECO:0000256" key="11">
    <source>
        <dbReference type="PROSITE-ProRule" id="PRU01363"/>
    </source>
</evidence>
<feature type="domain" description="Ketosynthase family 3 (KS3)" evidence="14">
    <location>
        <begin position="1287"/>
        <end position="1717"/>
    </location>
</feature>
<dbReference type="SUPFAM" id="SSF53901">
    <property type="entry name" value="Thiolase-like"/>
    <property type="match status" value="1"/>
</dbReference>
<evidence type="ECO:0000256" key="5">
    <source>
        <dbReference type="ARBA" id="ARBA00022490"/>
    </source>
</evidence>
<dbReference type="GO" id="GO:0006633">
    <property type="term" value="P:fatty acid biosynthetic process"/>
    <property type="evidence" value="ECO:0007669"/>
    <property type="project" value="TreeGrafter"/>
</dbReference>
<dbReference type="Gene3D" id="3.30.559.30">
    <property type="entry name" value="Nonribosomal peptide synthetase, condensation domain"/>
    <property type="match status" value="2"/>
</dbReference>
<dbReference type="SUPFAM" id="SSF53335">
    <property type="entry name" value="S-adenosyl-L-methionine-dependent methyltransferases"/>
    <property type="match status" value="1"/>
</dbReference>
<dbReference type="SUPFAM" id="SSF52777">
    <property type="entry name" value="CoA-dependent acyltransferases"/>
    <property type="match status" value="4"/>
</dbReference>
<dbReference type="InterPro" id="IPR020841">
    <property type="entry name" value="PKS_Beta-ketoAc_synthase_dom"/>
</dbReference>
<evidence type="ECO:0000256" key="9">
    <source>
        <dbReference type="ARBA" id="ARBA00022737"/>
    </source>
</evidence>
<dbReference type="Gene3D" id="3.40.50.150">
    <property type="entry name" value="Vaccinia Virus protein VP39"/>
    <property type="match status" value="1"/>
</dbReference>
<proteinExistence type="predicted"/>
<dbReference type="Gene3D" id="3.40.50.720">
    <property type="entry name" value="NAD(P)-binding Rossmann-like Domain"/>
    <property type="match status" value="1"/>
</dbReference>
<dbReference type="Gene3D" id="3.30.559.10">
    <property type="entry name" value="Chloramphenicol acetyltransferase-like domain"/>
    <property type="match status" value="2"/>
</dbReference>
<dbReference type="CDD" id="cd00833">
    <property type="entry name" value="PKS"/>
    <property type="match status" value="1"/>
</dbReference>
<dbReference type="InterPro" id="IPR049552">
    <property type="entry name" value="PKS_DH_N"/>
</dbReference>
<organism evidence="16 17">
    <name type="scientific">Acanthopleuribacter pedis</name>
    <dbReference type="NCBI Taxonomy" id="442870"/>
    <lineage>
        <taxon>Bacteria</taxon>
        <taxon>Pseudomonadati</taxon>
        <taxon>Acidobacteriota</taxon>
        <taxon>Holophagae</taxon>
        <taxon>Acanthopleuribacterales</taxon>
        <taxon>Acanthopleuribacteraceae</taxon>
        <taxon>Acanthopleuribacter</taxon>
    </lineage>
</organism>
<feature type="active site" description="Proton donor; for dehydratase activity" evidence="11">
    <location>
        <position position="236"/>
    </location>
</feature>
<dbReference type="InterPro" id="IPR020806">
    <property type="entry name" value="PKS_PP-bd"/>
</dbReference>
<dbReference type="PROSITE" id="PS52019">
    <property type="entry name" value="PKS_MFAS_DH"/>
    <property type="match status" value="1"/>
</dbReference>
<dbReference type="SUPFAM" id="SSF47336">
    <property type="entry name" value="ACP-like"/>
    <property type="match status" value="2"/>
</dbReference>
<feature type="region of interest" description="N-terminal hotdog fold" evidence="11">
    <location>
        <begin position="39"/>
        <end position="161"/>
    </location>
</feature>
<comment type="subcellular location">
    <subcellularLocation>
        <location evidence="2">Cytoplasm</location>
    </subcellularLocation>
</comment>
<dbReference type="InterPro" id="IPR049900">
    <property type="entry name" value="PKS_mFAS_DH"/>
</dbReference>
<dbReference type="InterPro" id="IPR016039">
    <property type="entry name" value="Thiolase-like"/>
</dbReference>
<dbReference type="InterPro" id="IPR036736">
    <property type="entry name" value="ACP-like_sf"/>
</dbReference>
<dbReference type="InterPro" id="IPR014031">
    <property type="entry name" value="Ketoacyl_synth_C"/>
</dbReference>
<keyword evidence="5" id="KW-0963">Cytoplasm</keyword>
<evidence type="ECO:0000256" key="4">
    <source>
        <dbReference type="ARBA" id="ARBA00022450"/>
    </source>
</evidence>
<dbReference type="CDD" id="cd19535">
    <property type="entry name" value="Cyc_NRPS"/>
    <property type="match status" value="2"/>
</dbReference>
<dbReference type="SUPFAM" id="SSF51735">
    <property type="entry name" value="NAD(P)-binding Rossmann-fold domains"/>
    <property type="match status" value="2"/>
</dbReference>
<evidence type="ECO:0000259" key="14">
    <source>
        <dbReference type="PROSITE" id="PS52004"/>
    </source>
</evidence>
<dbReference type="InterPro" id="IPR042104">
    <property type="entry name" value="PKS_dehydratase_sf"/>
</dbReference>
<dbReference type="EMBL" id="JAFREP010000003">
    <property type="protein sequence ID" value="MBO1317796.1"/>
    <property type="molecule type" value="Genomic_DNA"/>
</dbReference>
<feature type="active site" description="Proton acceptor; for dehydratase activity" evidence="11">
    <location>
        <position position="68"/>
    </location>
</feature>
<dbReference type="InterPro" id="IPR013968">
    <property type="entry name" value="PKS_KR"/>
</dbReference>
<accession>A0A8J7U3Z6</accession>
<feature type="domain" description="Carrier" evidence="13">
    <location>
        <begin position="1168"/>
        <end position="1241"/>
    </location>
</feature>
<feature type="region of interest" description="Disordered" evidence="12">
    <location>
        <begin position="1256"/>
        <end position="1282"/>
    </location>
</feature>
<dbReference type="InterPro" id="IPR049551">
    <property type="entry name" value="PKS_DH_C"/>
</dbReference>
<dbReference type="GO" id="GO:0004312">
    <property type="term" value="F:fatty acid synthase activity"/>
    <property type="evidence" value="ECO:0007669"/>
    <property type="project" value="TreeGrafter"/>
</dbReference>
<dbReference type="InterPro" id="IPR057326">
    <property type="entry name" value="KR_dom"/>
</dbReference>
<dbReference type="Pfam" id="PF08242">
    <property type="entry name" value="Methyltransf_12"/>
    <property type="match status" value="1"/>
</dbReference>
<dbReference type="InterPro" id="IPR014030">
    <property type="entry name" value="Ketoacyl_synth_N"/>
</dbReference>
<dbReference type="PANTHER" id="PTHR43775">
    <property type="entry name" value="FATTY ACID SYNTHASE"/>
    <property type="match status" value="1"/>
</dbReference>
<feature type="domain" description="PKS/mFAS DH" evidence="15">
    <location>
        <begin position="39"/>
        <end position="315"/>
    </location>
</feature>
<dbReference type="CDD" id="cd08953">
    <property type="entry name" value="KR_2_SDR_x"/>
    <property type="match status" value="1"/>
</dbReference>
<dbReference type="Gene3D" id="3.10.129.110">
    <property type="entry name" value="Polyketide synthase dehydratase"/>
    <property type="match status" value="1"/>
</dbReference>
<name>A0A8J7U3Z6_9BACT</name>
<evidence type="ECO:0000256" key="10">
    <source>
        <dbReference type="ARBA" id="ARBA00023268"/>
    </source>
</evidence>
<dbReference type="SMART" id="SM00823">
    <property type="entry name" value="PKS_PP"/>
    <property type="match status" value="2"/>
</dbReference>
<dbReference type="PANTHER" id="PTHR43775:SF37">
    <property type="entry name" value="SI:DKEY-61P9.11"/>
    <property type="match status" value="1"/>
</dbReference>
<dbReference type="GO" id="GO:0031177">
    <property type="term" value="F:phosphopantetheine binding"/>
    <property type="evidence" value="ECO:0007669"/>
    <property type="project" value="InterPro"/>
</dbReference>
<dbReference type="InterPro" id="IPR054514">
    <property type="entry name" value="RhiE-like_linker"/>
</dbReference>
<comment type="caution">
    <text evidence="16">The sequence shown here is derived from an EMBL/GenBank/DDBJ whole genome shotgun (WGS) entry which is preliminary data.</text>
</comment>
<dbReference type="Pfam" id="PF02801">
    <property type="entry name" value="Ketoacyl-synt_C"/>
    <property type="match status" value="1"/>
</dbReference>
<dbReference type="PROSITE" id="PS50075">
    <property type="entry name" value="CARRIER"/>
    <property type="match status" value="2"/>
</dbReference>
<evidence type="ECO:0000256" key="12">
    <source>
        <dbReference type="SAM" id="MobiDB-lite"/>
    </source>
</evidence>
<comment type="pathway">
    <text evidence="3">Antibiotic biosynthesis.</text>
</comment>